<organism evidence="1 2">
    <name type="scientific">Pseudodesulfovibrio sediminis</name>
    <dbReference type="NCBI Taxonomy" id="2810563"/>
    <lineage>
        <taxon>Bacteria</taxon>
        <taxon>Pseudomonadati</taxon>
        <taxon>Thermodesulfobacteriota</taxon>
        <taxon>Desulfovibrionia</taxon>
        <taxon>Desulfovibrionales</taxon>
        <taxon>Desulfovibrionaceae</taxon>
    </lineage>
</organism>
<evidence type="ECO:0000313" key="2">
    <source>
        <dbReference type="Proteomes" id="UP001053296"/>
    </source>
</evidence>
<reference evidence="1" key="1">
    <citation type="journal article" date="2022" name="Arch. Microbiol.">
        <title>Pseudodesulfovibrio sediminis sp. nov., a mesophilic and neutrophilic sulfate-reducing bacterium isolated from sediment of a brackish lake.</title>
        <authorList>
            <person name="Takahashi A."/>
            <person name="Kojima H."/>
            <person name="Watanabe M."/>
            <person name="Fukui M."/>
        </authorList>
    </citation>
    <scope>NUCLEOTIDE SEQUENCE</scope>
    <source>
        <strain evidence="1">SF6</strain>
    </source>
</reference>
<protein>
    <submittedName>
        <fullName evidence="1">Uncharacterized protein</fullName>
    </submittedName>
</protein>
<proteinExistence type="predicted"/>
<dbReference type="Proteomes" id="UP001053296">
    <property type="component" value="Chromosome"/>
</dbReference>
<dbReference type="EMBL" id="AP024485">
    <property type="protein sequence ID" value="BCS86842.1"/>
    <property type="molecule type" value="Genomic_DNA"/>
</dbReference>
<gene>
    <name evidence="1" type="ORF">PSDVSF_00840</name>
</gene>
<dbReference type="RefSeq" id="WP_229592479.1">
    <property type="nucleotide sequence ID" value="NZ_AP024485.1"/>
</dbReference>
<name>A0ABM7P224_9BACT</name>
<accession>A0ABM7P224</accession>
<evidence type="ECO:0000313" key="1">
    <source>
        <dbReference type="EMBL" id="BCS86842.1"/>
    </source>
</evidence>
<keyword evidence="2" id="KW-1185">Reference proteome</keyword>
<sequence length="124" mass="14125">MKDSLLPKSTTVGKCRVTLSRVEPDETWQELDETLKEYVLFKQQVERVLKEFSSRLTTVTGPLYIKSLRAMGWSECSGTSPDWLIDGFHQAHHENLKAIENGFGGLCTAIRQARTMARLLGQRR</sequence>